<dbReference type="SFLD" id="SFLDG00179">
    <property type="entry name" value="mandelate_racemase"/>
    <property type="match status" value="1"/>
</dbReference>
<dbReference type="Gene3D" id="3.30.390.10">
    <property type="entry name" value="Enolase-like, N-terminal domain"/>
    <property type="match status" value="1"/>
</dbReference>
<proteinExistence type="predicted"/>
<feature type="domain" description="Mandelate racemase/muconate lactonizing enzyme C-terminal" evidence="4">
    <location>
        <begin position="194"/>
        <end position="291"/>
    </location>
</feature>
<dbReference type="GO" id="GO:0016836">
    <property type="term" value="F:hydro-lyase activity"/>
    <property type="evidence" value="ECO:0007669"/>
    <property type="project" value="TreeGrafter"/>
</dbReference>
<comment type="cofactor">
    <cofactor evidence="1">
        <name>Mg(2+)</name>
        <dbReference type="ChEBI" id="CHEBI:18420"/>
    </cofactor>
</comment>
<dbReference type="Pfam" id="PF13378">
    <property type="entry name" value="MR_MLE_C"/>
    <property type="match status" value="1"/>
</dbReference>
<dbReference type="GO" id="GO:0000287">
    <property type="term" value="F:magnesium ion binding"/>
    <property type="evidence" value="ECO:0007669"/>
    <property type="project" value="TreeGrafter"/>
</dbReference>
<organism evidence="5 6">
    <name type="scientific">Dyadobacter pollutisoli</name>
    <dbReference type="NCBI Taxonomy" id="2910158"/>
    <lineage>
        <taxon>Bacteria</taxon>
        <taxon>Pseudomonadati</taxon>
        <taxon>Bacteroidota</taxon>
        <taxon>Cytophagia</taxon>
        <taxon>Cytophagales</taxon>
        <taxon>Spirosomataceae</taxon>
        <taxon>Dyadobacter</taxon>
    </lineage>
</organism>
<sequence>MHIISIEIKDRRFVLPAGVGSDATHTTPQYSYAVCCLKTDTSITGVGLAFTLGVGTDLVCKAIEYLSMSLVGREMEELMSDFGTVYRKMVDSPSFRWLGPHKGVVHLALAAVVNACYDLWAKSRKVPLWKLLLDLTPEQLVNTLDLSYLEEVLTRDQAIAMLTDHVPGRENRKGVLSTGYRGYDTSVGWFNFSDEKIVDNTKKAMANGFTALKLKVGSDDPARDVRRAGLIRNVAGDNATIMVDANQKWNVPQALDICRRLAEVNPFWIEEPTHPDDVIGHQTIARTIAPLKVATGEHIPNKVIFKNFFQAKAMDFCQVDAVRVGGISEFLTISLLSKSMGIPVVPHVGDMGQIHQHLVLFNHIGMDHEHLFLEHIPHLKQYFVNPAEVCEAYYQVPQTPGSSSDLKD</sequence>
<keyword evidence="3" id="KW-0460">Magnesium</keyword>
<dbReference type="AlphaFoldDB" id="A0A9E8SQ28"/>
<dbReference type="InterPro" id="IPR029065">
    <property type="entry name" value="Enolase_C-like"/>
</dbReference>
<dbReference type="InterPro" id="IPR036849">
    <property type="entry name" value="Enolase-like_C_sf"/>
</dbReference>
<dbReference type="KEGG" id="dpf:ON006_00980"/>
<evidence type="ECO:0000313" key="5">
    <source>
        <dbReference type="EMBL" id="WAC12542.1"/>
    </source>
</evidence>
<reference evidence="5" key="1">
    <citation type="submission" date="2022-11" db="EMBL/GenBank/DDBJ databases">
        <title>Dyadobacter pollutisoli sp. nov., isolated from plastic dumped soil.</title>
        <authorList>
            <person name="Kim J.M."/>
            <person name="Kim K.R."/>
            <person name="Lee J.K."/>
            <person name="Hao L."/>
            <person name="Jeon C.O."/>
        </authorList>
    </citation>
    <scope>NUCLEOTIDE SEQUENCE</scope>
    <source>
        <strain evidence="5">U1</strain>
    </source>
</reference>
<evidence type="ECO:0000256" key="2">
    <source>
        <dbReference type="ARBA" id="ARBA00022723"/>
    </source>
</evidence>
<dbReference type="InterPro" id="IPR013342">
    <property type="entry name" value="Mandelate_racemase_C"/>
</dbReference>
<dbReference type="EMBL" id="CP112998">
    <property type="protein sequence ID" value="WAC12542.1"/>
    <property type="molecule type" value="Genomic_DNA"/>
</dbReference>
<gene>
    <name evidence="5" type="ORF">ON006_00980</name>
</gene>
<dbReference type="Pfam" id="PF02746">
    <property type="entry name" value="MR_MLE_N"/>
    <property type="match status" value="1"/>
</dbReference>
<dbReference type="Gene3D" id="3.20.20.120">
    <property type="entry name" value="Enolase-like C-terminal domain"/>
    <property type="match status" value="1"/>
</dbReference>
<evidence type="ECO:0000256" key="3">
    <source>
        <dbReference type="ARBA" id="ARBA00022842"/>
    </source>
</evidence>
<evidence type="ECO:0000259" key="4">
    <source>
        <dbReference type="SMART" id="SM00922"/>
    </source>
</evidence>
<dbReference type="InterPro" id="IPR046945">
    <property type="entry name" value="RHMD-like"/>
</dbReference>
<dbReference type="PANTHER" id="PTHR13794:SF58">
    <property type="entry name" value="MITOCHONDRIAL ENOLASE SUPERFAMILY MEMBER 1"/>
    <property type="match status" value="1"/>
</dbReference>
<dbReference type="GO" id="GO:0009063">
    <property type="term" value="P:amino acid catabolic process"/>
    <property type="evidence" value="ECO:0007669"/>
    <property type="project" value="InterPro"/>
</dbReference>
<dbReference type="GO" id="GO:0016854">
    <property type="term" value="F:racemase and epimerase activity"/>
    <property type="evidence" value="ECO:0007669"/>
    <property type="project" value="UniProtKB-ARBA"/>
</dbReference>
<dbReference type="PROSITE" id="PS00909">
    <property type="entry name" value="MR_MLE_2"/>
    <property type="match status" value="1"/>
</dbReference>
<evidence type="ECO:0000256" key="1">
    <source>
        <dbReference type="ARBA" id="ARBA00001946"/>
    </source>
</evidence>
<keyword evidence="6" id="KW-1185">Reference proteome</keyword>
<dbReference type="RefSeq" id="WP_244823242.1">
    <property type="nucleotide sequence ID" value="NZ_CP112998.1"/>
</dbReference>
<dbReference type="InterPro" id="IPR029017">
    <property type="entry name" value="Enolase-like_N"/>
</dbReference>
<dbReference type="SMART" id="SM00922">
    <property type="entry name" value="MR_MLE"/>
    <property type="match status" value="1"/>
</dbReference>
<accession>A0A9E8SQ28</accession>
<keyword evidence="2" id="KW-0479">Metal-binding</keyword>
<dbReference type="PANTHER" id="PTHR13794">
    <property type="entry name" value="ENOLASE SUPERFAMILY, MANDELATE RACEMASE"/>
    <property type="match status" value="1"/>
</dbReference>
<dbReference type="InterPro" id="IPR013341">
    <property type="entry name" value="Mandelate_racemase_N_dom"/>
</dbReference>
<dbReference type="InterPro" id="IPR018110">
    <property type="entry name" value="Mandel_Rmase/mucon_lact_enz_CS"/>
</dbReference>
<dbReference type="SUPFAM" id="SSF54826">
    <property type="entry name" value="Enolase N-terminal domain-like"/>
    <property type="match status" value="1"/>
</dbReference>
<evidence type="ECO:0000313" key="6">
    <source>
        <dbReference type="Proteomes" id="UP001164653"/>
    </source>
</evidence>
<dbReference type="Proteomes" id="UP001164653">
    <property type="component" value="Chromosome"/>
</dbReference>
<name>A0A9E8SQ28_9BACT</name>
<protein>
    <submittedName>
        <fullName evidence="5">Mandelate racemase</fullName>
    </submittedName>
</protein>
<dbReference type="GO" id="GO:0016052">
    <property type="term" value="P:carbohydrate catabolic process"/>
    <property type="evidence" value="ECO:0007669"/>
    <property type="project" value="TreeGrafter"/>
</dbReference>
<dbReference type="SFLD" id="SFLDS00001">
    <property type="entry name" value="Enolase"/>
    <property type="match status" value="1"/>
</dbReference>
<dbReference type="SUPFAM" id="SSF51604">
    <property type="entry name" value="Enolase C-terminal domain-like"/>
    <property type="match status" value="1"/>
</dbReference>